<reference evidence="2" key="1">
    <citation type="journal article" date="2022" name="bioRxiv">
        <title>Sequencing and chromosome-scale assembly of the giantPleurodeles waltlgenome.</title>
        <authorList>
            <person name="Brown T."/>
            <person name="Elewa A."/>
            <person name="Iarovenko S."/>
            <person name="Subramanian E."/>
            <person name="Araus A.J."/>
            <person name="Petzold A."/>
            <person name="Susuki M."/>
            <person name="Suzuki K.-i.T."/>
            <person name="Hayashi T."/>
            <person name="Toyoda A."/>
            <person name="Oliveira C."/>
            <person name="Osipova E."/>
            <person name="Leigh N.D."/>
            <person name="Simon A."/>
            <person name="Yun M.H."/>
        </authorList>
    </citation>
    <scope>NUCLEOTIDE SEQUENCE</scope>
    <source>
        <strain evidence="2">20211129_DDA</strain>
        <tissue evidence="2">Liver</tissue>
    </source>
</reference>
<dbReference type="EMBL" id="JANPWB010000009">
    <property type="protein sequence ID" value="KAJ1148606.1"/>
    <property type="molecule type" value="Genomic_DNA"/>
</dbReference>
<evidence type="ECO:0000313" key="2">
    <source>
        <dbReference type="EMBL" id="KAJ1148606.1"/>
    </source>
</evidence>
<feature type="region of interest" description="Disordered" evidence="1">
    <location>
        <begin position="18"/>
        <end position="173"/>
    </location>
</feature>
<sequence length="173" mass="19633">MACSQPRLVLALPQVLRGSESGIPSGSEGGTRKLLCGTTTGLNIGGREERGAQRRSGEQQRWRTELRQLPEARRRRGVRRRNGHLSVPGGITRTYQPRFRRSVATAGAFWEPKKERVGGREEKGTRTKSEWKDGRRREQEPRGSGRTEKEGKKKTGKLFTESIRDRENHNSEK</sequence>
<evidence type="ECO:0000313" key="3">
    <source>
        <dbReference type="Proteomes" id="UP001066276"/>
    </source>
</evidence>
<proteinExistence type="predicted"/>
<accession>A0AAV7R802</accession>
<feature type="compositionally biased region" description="Basic and acidic residues" evidence="1">
    <location>
        <begin position="162"/>
        <end position="173"/>
    </location>
</feature>
<comment type="caution">
    <text evidence="2">The sequence shown here is derived from an EMBL/GenBank/DDBJ whole genome shotgun (WGS) entry which is preliminary data.</text>
</comment>
<evidence type="ECO:0000256" key="1">
    <source>
        <dbReference type="SAM" id="MobiDB-lite"/>
    </source>
</evidence>
<feature type="compositionally biased region" description="Basic and acidic residues" evidence="1">
    <location>
        <begin position="46"/>
        <end position="72"/>
    </location>
</feature>
<feature type="compositionally biased region" description="Basic and acidic residues" evidence="1">
    <location>
        <begin position="111"/>
        <end position="153"/>
    </location>
</feature>
<dbReference type="Proteomes" id="UP001066276">
    <property type="component" value="Chromosome 5"/>
</dbReference>
<name>A0AAV7R802_PLEWA</name>
<dbReference type="AlphaFoldDB" id="A0AAV7R802"/>
<organism evidence="2 3">
    <name type="scientific">Pleurodeles waltl</name>
    <name type="common">Iberian ribbed newt</name>
    <dbReference type="NCBI Taxonomy" id="8319"/>
    <lineage>
        <taxon>Eukaryota</taxon>
        <taxon>Metazoa</taxon>
        <taxon>Chordata</taxon>
        <taxon>Craniata</taxon>
        <taxon>Vertebrata</taxon>
        <taxon>Euteleostomi</taxon>
        <taxon>Amphibia</taxon>
        <taxon>Batrachia</taxon>
        <taxon>Caudata</taxon>
        <taxon>Salamandroidea</taxon>
        <taxon>Salamandridae</taxon>
        <taxon>Pleurodelinae</taxon>
        <taxon>Pleurodeles</taxon>
    </lineage>
</organism>
<keyword evidence="3" id="KW-1185">Reference proteome</keyword>
<gene>
    <name evidence="2" type="ORF">NDU88_001434</name>
</gene>
<protein>
    <submittedName>
        <fullName evidence="2">Uncharacterized protein</fullName>
    </submittedName>
</protein>
<feature type="compositionally biased region" description="Basic residues" evidence="1">
    <location>
        <begin position="73"/>
        <end position="83"/>
    </location>
</feature>